<comment type="caution">
    <text evidence="2">The sequence shown here is derived from an EMBL/GenBank/DDBJ whole genome shotgun (WGS) entry which is preliminary data.</text>
</comment>
<dbReference type="PANTHER" id="PTHR35400">
    <property type="entry name" value="SLR1083 PROTEIN"/>
    <property type="match status" value="1"/>
</dbReference>
<protein>
    <recommendedName>
        <fullName evidence="1">Putative restriction endonuclease domain-containing protein</fullName>
    </recommendedName>
</protein>
<proteinExistence type="predicted"/>
<dbReference type="EMBL" id="BMUE01000001">
    <property type="protein sequence ID" value="GGW29996.1"/>
    <property type="molecule type" value="Genomic_DNA"/>
</dbReference>
<dbReference type="Proteomes" id="UP000620224">
    <property type="component" value="Unassembled WGS sequence"/>
</dbReference>
<organism evidence="2 3">
    <name type="scientific">Streptomyces lucensis JCM 4490</name>
    <dbReference type="NCBI Taxonomy" id="1306176"/>
    <lineage>
        <taxon>Bacteria</taxon>
        <taxon>Bacillati</taxon>
        <taxon>Actinomycetota</taxon>
        <taxon>Actinomycetes</taxon>
        <taxon>Kitasatosporales</taxon>
        <taxon>Streptomycetaceae</taxon>
        <taxon>Streptomyces</taxon>
    </lineage>
</organism>
<evidence type="ECO:0000313" key="3">
    <source>
        <dbReference type="Proteomes" id="UP000620224"/>
    </source>
</evidence>
<sequence>MTALAEEVAPVVADKPASEPVSDLDEVLWQAWKAMDLPEGYRAEIIEGAIEVSPTGRRRHTVLIGRLRRALDTHLAGSDYAVHHDGNVIHRHKAWIPDLFVAPVDLDDIPDEEGLGVDAGGVKMVVEVTSPGHRNLQRDRVRKRREYARAGIPVYVVIVDDFDDEGAVVVLTSPDAKKARYTDEHRVPYGTDAVIPEGPAKGFAVGKAIVAS</sequence>
<dbReference type="SUPFAM" id="SSF52980">
    <property type="entry name" value="Restriction endonuclease-like"/>
    <property type="match status" value="1"/>
</dbReference>
<dbReference type="Gene3D" id="3.90.1570.10">
    <property type="entry name" value="tt1808, chain A"/>
    <property type="match status" value="1"/>
</dbReference>
<reference evidence="2" key="1">
    <citation type="journal article" date="2014" name="Int. J. Syst. Evol. Microbiol.">
        <title>Complete genome sequence of Corynebacterium casei LMG S-19264T (=DSM 44701T), isolated from a smear-ripened cheese.</title>
        <authorList>
            <consortium name="US DOE Joint Genome Institute (JGI-PGF)"/>
            <person name="Walter F."/>
            <person name="Albersmeier A."/>
            <person name="Kalinowski J."/>
            <person name="Ruckert C."/>
        </authorList>
    </citation>
    <scope>NUCLEOTIDE SEQUENCE</scope>
    <source>
        <strain evidence="2">JCM 4490</strain>
    </source>
</reference>
<dbReference type="RefSeq" id="WP_190012732.1">
    <property type="nucleotide sequence ID" value="NZ_BMUE01000001.1"/>
</dbReference>
<name>A0A918IS35_9ACTN</name>
<keyword evidence="3" id="KW-1185">Reference proteome</keyword>
<dbReference type="InterPro" id="IPR008538">
    <property type="entry name" value="Uma2"/>
</dbReference>
<dbReference type="Pfam" id="PF05685">
    <property type="entry name" value="Uma2"/>
    <property type="match status" value="1"/>
</dbReference>
<evidence type="ECO:0000313" key="2">
    <source>
        <dbReference type="EMBL" id="GGW29996.1"/>
    </source>
</evidence>
<evidence type="ECO:0000259" key="1">
    <source>
        <dbReference type="Pfam" id="PF05685"/>
    </source>
</evidence>
<dbReference type="InterPro" id="IPR012296">
    <property type="entry name" value="Nuclease_put_TT1808"/>
</dbReference>
<dbReference type="PANTHER" id="PTHR35400:SF3">
    <property type="entry name" value="SLL1072 PROTEIN"/>
    <property type="match status" value="1"/>
</dbReference>
<feature type="domain" description="Putative restriction endonuclease" evidence="1">
    <location>
        <begin position="34"/>
        <end position="174"/>
    </location>
</feature>
<dbReference type="InterPro" id="IPR011335">
    <property type="entry name" value="Restrct_endonuc-II-like"/>
</dbReference>
<gene>
    <name evidence="2" type="ORF">GCM10010503_01820</name>
</gene>
<reference evidence="2" key="2">
    <citation type="submission" date="2020-09" db="EMBL/GenBank/DDBJ databases">
        <authorList>
            <person name="Sun Q."/>
            <person name="Ohkuma M."/>
        </authorList>
    </citation>
    <scope>NUCLEOTIDE SEQUENCE</scope>
    <source>
        <strain evidence="2">JCM 4490</strain>
    </source>
</reference>
<dbReference type="AlphaFoldDB" id="A0A918IS35"/>
<dbReference type="CDD" id="cd06260">
    <property type="entry name" value="DUF820-like"/>
    <property type="match status" value="1"/>
</dbReference>
<accession>A0A918IS35</accession>